<evidence type="ECO:0000256" key="2">
    <source>
        <dbReference type="ARBA" id="ARBA00022525"/>
    </source>
</evidence>
<comment type="caution">
    <text evidence="6">The sequence shown here is derived from an EMBL/GenBank/DDBJ whole genome shotgun (WGS) entry which is preliminary data.</text>
</comment>
<accession>A0ABP7A912</accession>
<keyword evidence="7" id="KW-1185">Reference proteome</keyword>
<feature type="chain" id="PRO_5046727706" description="Carbohydrate-binding module family 96 domain-containing protein" evidence="4">
    <location>
        <begin position="27"/>
        <end position="655"/>
    </location>
</feature>
<dbReference type="CDD" id="cd11577">
    <property type="entry name" value="GH71"/>
    <property type="match status" value="1"/>
</dbReference>
<dbReference type="Pfam" id="PF24517">
    <property type="entry name" value="CBM96"/>
    <property type="match status" value="1"/>
</dbReference>
<gene>
    <name evidence="6" type="ORF">GCM10022419_135710</name>
</gene>
<evidence type="ECO:0000313" key="6">
    <source>
        <dbReference type="EMBL" id="GAA3627190.1"/>
    </source>
</evidence>
<keyword evidence="3 4" id="KW-0732">Signal</keyword>
<dbReference type="InterPro" id="IPR055372">
    <property type="entry name" value="CBM96"/>
</dbReference>
<comment type="subcellular location">
    <subcellularLocation>
        <location evidence="1">Secreted</location>
    </subcellularLocation>
</comment>
<dbReference type="EMBL" id="BAABDQ010000092">
    <property type="protein sequence ID" value="GAA3627190.1"/>
    <property type="molecule type" value="Genomic_DNA"/>
</dbReference>
<reference evidence="7" key="1">
    <citation type="journal article" date="2019" name="Int. J. Syst. Evol. Microbiol.">
        <title>The Global Catalogue of Microorganisms (GCM) 10K type strain sequencing project: providing services to taxonomists for standard genome sequencing and annotation.</title>
        <authorList>
            <consortium name="The Broad Institute Genomics Platform"/>
            <consortium name="The Broad Institute Genome Sequencing Center for Infectious Disease"/>
            <person name="Wu L."/>
            <person name="Ma J."/>
        </authorList>
    </citation>
    <scope>NUCLEOTIDE SEQUENCE [LARGE SCALE GENOMIC DNA]</scope>
    <source>
        <strain evidence="7">JCM 17326</strain>
    </source>
</reference>
<keyword evidence="2" id="KW-0964">Secreted</keyword>
<evidence type="ECO:0000256" key="3">
    <source>
        <dbReference type="ARBA" id="ARBA00022729"/>
    </source>
</evidence>
<name>A0ABP7A912_9ACTN</name>
<dbReference type="NCBIfam" id="NF033679">
    <property type="entry name" value="DNRLRE_dom"/>
    <property type="match status" value="1"/>
</dbReference>
<evidence type="ECO:0000313" key="7">
    <source>
        <dbReference type="Proteomes" id="UP001500630"/>
    </source>
</evidence>
<protein>
    <recommendedName>
        <fullName evidence="5">Carbohydrate-binding module family 96 domain-containing protein</fullName>
    </recommendedName>
</protein>
<feature type="domain" description="Carbohydrate-binding module family 96" evidence="5">
    <location>
        <begin position="40"/>
        <end position="198"/>
    </location>
</feature>
<dbReference type="Proteomes" id="UP001500630">
    <property type="component" value="Unassembled WGS sequence"/>
</dbReference>
<dbReference type="InterPro" id="IPR005197">
    <property type="entry name" value="Glyco_hydro_71"/>
</dbReference>
<feature type="signal peptide" evidence="4">
    <location>
        <begin position="1"/>
        <end position="26"/>
    </location>
</feature>
<sequence length="655" mass="69489">MVNRYRTLLAAVATFATLGATLGTVAVTPSQASAVAPVSVTFAAAEDVFISQAEPAKSFATATWMSVCGTTCGSAAAGQRIALTRFKVAGIPENAEDVKVTLDVVSARTTDTTLSAREVTGTWTEAATTWNTRPTVGTTAVASHTGFTTGATAKLDVSSAVEGDGTYAFALAGTSATTTVLMSSRETGNRGPKLTVTYTEGTGSEQTDGPLPFDLAGTAALRASGKKVFAHYFTPYPLSLDNQAPASDYYARNYLKPEGESGKHAAYGGLLRDRPPGRDPITGDYALADFKTEVKQAIAAGLDGFTVDILSVTSAHWTRVQNLIKAAEAVDPGFKIVLMPDTNGLASVDSATFATAMAKLAASKSVYRLADNRLVVSPFKAEGRTAAWWSDWMKTMETEHGIKVALVPTFLDFNKYREAFASISYGFSNWGNRNPAGNAGLAANITTAHGMDKIWMQPVSIQDERPNQGIFDEAGNTDNLRASWKGAIDGKADWVQLTTWNDYSENTQFAPSRNAGWSYLDINAYYLTCYKLGCPKITNDTAYLTHRIHPVAATPSYAQTKLMKLRGGSTAARDTVEVLSMLTAAAKVSVTIGGTTQTYDAPAGVSAKTFPLKAGTASATVSRSSATVAKVVSPYEITATPYVQDLHYRAASSER</sequence>
<dbReference type="RefSeq" id="WP_345581221.1">
    <property type="nucleotide sequence ID" value="NZ_BAABDQ010000092.1"/>
</dbReference>
<proteinExistence type="predicted"/>
<dbReference type="Gene3D" id="3.20.20.80">
    <property type="entry name" value="Glycosidases"/>
    <property type="match status" value="1"/>
</dbReference>
<evidence type="ECO:0000256" key="4">
    <source>
        <dbReference type="SAM" id="SignalP"/>
    </source>
</evidence>
<evidence type="ECO:0000256" key="1">
    <source>
        <dbReference type="ARBA" id="ARBA00004613"/>
    </source>
</evidence>
<organism evidence="6 7">
    <name type="scientific">Nonomuraea rosea</name>
    <dbReference type="NCBI Taxonomy" id="638574"/>
    <lineage>
        <taxon>Bacteria</taxon>
        <taxon>Bacillati</taxon>
        <taxon>Actinomycetota</taxon>
        <taxon>Actinomycetes</taxon>
        <taxon>Streptosporangiales</taxon>
        <taxon>Streptosporangiaceae</taxon>
        <taxon>Nonomuraea</taxon>
    </lineage>
</organism>
<dbReference type="Pfam" id="PF03659">
    <property type="entry name" value="Glyco_hydro_71"/>
    <property type="match status" value="1"/>
</dbReference>
<evidence type="ECO:0000259" key="5">
    <source>
        <dbReference type="Pfam" id="PF24517"/>
    </source>
</evidence>